<feature type="domain" description="Calcineurin-like phosphoesterase" evidence="3">
    <location>
        <begin position="2"/>
        <end position="218"/>
    </location>
</feature>
<dbReference type="GO" id="GO:0016787">
    <property type="term" value="F:hydrolase activity"/>
    <property type="evidence" value="ECO:0007669"/>
    <property type="project" value="UniProtKB-KW"/>
</dbReference>
<organism evidence="5 6">
    <name type="scientific">Caryophanon latum</name>
    <dbReference type="NCBI Taxonomy" id="33977"/>
    <lineage>
        <taxon>Bacteria</taxon>
        <taxon>Bacillati</taxon>
        <taxon>Bacillota</taxon>
        <taxon>Bacilli</taxon>
        <taxon>Bacillales</taxon>
        <taxon>Caryophanaceae</taxon>
        <taxon>Caryophanon</taxon>
    </lineage>
</organism>
<sequence length="592" mass="62842">MHQNDTHARLDAVAKTVTTVKEVRAAKKNTLLLHAGDVFSGTLYFNEFYGQADVAFMNLMGVDAFVLGNHEFDLGSSATGHKGLADFLKAAKFPTVAANVDASKDEHIAPLQSRTVSASPTDGRIYDAVIQTIGSEKVGIFGLTTAETANISSPGSIAFENYIEAAKATVKKLQAQGVNKIIALTHIGYDDNASVDNDQQLAKLVAGIDIIVGGHTHTQLDVPVAVAAEHDADDEPTIIVQAYQHNDFLGTLDVSFDAKGVITKHDGQLLPIAERAEDEQAKALLESYQTRVNEIANEPIGVTLANALPNPRLSDPSPESVRANETILGNLITEGMLLKAQSLNPNVVLAFQNGGGIRQPIDAGEVTVGEVISVLPFGNTLAFAQVTGTELYKTFEHALKEVPKESGGFLHVAGGRVTYDASKPAGSRVVSIETLVDGEYELLPNGDETYIVATNAFTAKGGDGFTDLGNVYADGRVQDLGLSDWENFRDYLVREKDRIPTEVRGTLVSVKVVTAEQLAQLGDYSGDVIIEDTAAALAQIDGLTVDGNVTIRTTTAGSMTINNATISGDLNITAVDGEVTLNNVEVAGDTIR</sequence>
<dbReference type="Pfam" id="PF00149">
    <property type="entry name" value="Metallophos"/>
    <property type="match status" value="1"/>
</dbReference>
<dbReference type="InterPro" id="IPR008334">
    <property type="entry name" value="5'-Nucleotdase_C"/>
</dbReference>
<dbReference type="GO" id="GO:0009166">
    <property type="term" value="P:nucleotide catabolic process"/>
    <property type="evidence" value="ECO:0007669"/>
    <property type="project" value="InterPro"/>
</dbReference>
<comment type="similarity">
    <text evidence="2">Belongs to the 5'-nucleotidase family.</text>
</comment>
<keyword evidence="2" id="KW-0378">Hydrolase</keyword>
<keyword evidence="2" id="KW-0547">Nucleotide-binding</keyword>
<evidence type="ECO:0000256" key="2">
    <source>
        <dbReference type="RuleBase" id="RU362119"/>
    </source>
</evidence>
<keyword evidence="1" id="KW-0732">Signal</keyword>
<dbReference type="GO" id="GO:0000166">
    <property type="term" value="F:nucleotide binding"/>
    <property type="evidence" value="ECO:0007669"/>
    <property type="project" value="UniProtKB-KW"/>
</dbReference>
<dbReference type="InterPro" id="IPR004843">
    <property type="entry name" value="Calcineurin-like_PHP"/>
</dbReference>
<dbReference type="Proteomes" id="UP000093482">
    <property type="component" value="Unassembled WGS sequence"/>
</dbReference>
<dbReference type="Gene3D" id="3.60.21.10">
    <property type="match status" value="1"/>
</dbReference>
<feature type="domain" description="5'-Nucleotidase C-terminal" evidence="4">
    <location>
        <begin position="315"/>
        <end position="466"/>
    </location>
</feature>
<evidence type="ECO:0000313" key="6">
    <source>
        <dbReference type="Proteomes" id="UP000093482"/>
    </source>
</evidence>
<dbReference type="PANTHER" id="PTHR11575:SF24">
    <property type="entry name" value="5'-NUCLEOTIDASE"/>
    <property type="match status" value="1"/>
</dbReference>
<dbReference type="SUPFAM" id="SSF56300">
    <property type="entry name" value="Metallo-dependent phosphatases"/>
    <property type="match status" value="1"/>
</dbReference>
<dbReference type="InterPro" id="IPR036907">
    <property type="entry name" value="5'-Nucleotdase_C_sf"/>
</dbReference>
<gene>
    <name evidence="5" type="ORF">A6K76_01535</name>
</gene>
<evidence type="ECO:0000259" key="4">
    <source>
        <dbReference type="Pfam" id="PF02872"/>
    </source>
</evidence>
<evidence type="ECO:0000313" key="5">
    <source>
        <dbReference type="EMBL" id="OCS90903.1"/>
    </source>
</evidence>
<dbReference type="PRINTS" id="PR01607">
    <property type="entry name" value="APYRASEFAMLY"/>
</dbReference>
<keyword evidence="6" id="KW-1185">Reference proteome</keyword>
<reference evidence="5 6" key="1">
    <citation type="submission" date="2016-07" db="EMBL/GenBank/DDBJ databases">
        <title>Caryophanon latum genome sequencing.</title>
        <authorList>
            <person name="Verma A."/>
            <person name="Pal Y."/>
            <person name="Krishnamurthi S."/>
        </authorList>
    </citation>
    <scope>NUCLEOTIDE SEQUENCE [LARGE SCALE GENOMIC DNA]</scope>
    <source>
        <strain evidence="5 6">DSM 14151</strain>
    </source>
</reference>
<protein>
    <recommendedName>
        <fullName evidence="7">Bifunctional metallophosphatase/5'-nucleotidase</fullName>
    </recommendedName>
</protein>
<evidence type="ECO:0008006" key="7">
    <source>
        <dbReference type="Google" id="ProtNLM"/>
    </source>
</evidence>
<dbReference type="PANTHER" id="PTHR11575">
    <property type="entry name" value="5'-NUCLEOTIDASE-RELATED"/>
    <property type="match status" value="1"/>
</dbReference>
<dbReference type="InterPro" id="IPR029052">
    <property type="entry name" value="Metallo-depent_PP-like"/>
</dbReference>
<evidence type="ECO:0000259" key="3">
    <source>
        <dbReference type="Pfam" id="PF00149"/>
    </source>
</evidence>
<dbReference type="AlphaFoldDB" id="A0A1C0YUQ9"/>
<dbReference type="EMBL" id="MATO01000034">
    <property type="protein sequence ID" value="OCS90903.1"/>
    <property type="molecule type" value="Genomic_DNA"/>
</dbReference>
<accession>A0A1C0YUQ9</accession>
<proteinExistence type="inferred from homology"/>
<dbReference type="Gene3D" id="3.90.780.10">
    <property type="entry name" value="5'-Nucleotidase, C-terminal domain"/>
    <property type="match status" value="1"/>
</dbReference>
<evidence type="ECO:0000256" key="1">
    <source>
        <dbReference type="ARBA" id="ARBA00022729"/>
    </source>
</evidence>
<dbReference type="InterPro" id="IPR006179">
    <property type="entry name" value="5_nucleotidase/apyrase"/>
</dbReference>
<dbReference type="SUPFAM" id="SSF55816">
    <property type="entry name" value="5'-nucleotidase (syn. UDP-sugar hydrolase), C-terminal domain"/>
    <property type="match status" value="1"/>
</dbReference>
<name>A0A1C0YUQ9_9BACL</name>
<comment type="caution">
    <text evidence="5">The sequence shown here is derived from an EMBL/GenBank/DDBJ whole genome shotgun (WGS) entry which is preliminary data.</text>
</comment>
<dbReference type="Pfam" id="PF02872">
    <property type="entry name" value="5_nucleotid_C"/>
    <property type="match status" value="1"/>
</dbReference>